<dbReference type="GO" id="GO:0030165">
    <property type="term" value="F:PDZ domain binding"/>
    <property type="evidence" value="ECO:0007669"/>
    <property type="project" value="Ensembl"/>
</dbReference>
<keyword evidence="3 12" id="KW-0633">Potassium transport</keyword>
<comment type="catalytic activity">
    <reaction evidence="11">
        <text>K(+)(in) = K(+)(out)</text>
        <dbReference type="Rhea" id="RHEA:29463"/>
        <dbReference type="ChEBI" id="CHEBI:29103"/>
    </reaction>
</comment>
<feature type="domain" description="Potassium channel inwardly rectifying Kir N-terminal" evidence="15">
    <location>
        <begin position="6"/>
        <end position="52"/>
    </location>
</feature>
<dbReference type="KEGG" id="acs:100557781"/>
<keyword evidence="8 12" id="KW-0406">Ion transport</keyword>
<feature type="transmembrane region" description="Helical" evidence="13">
    <location>
        <begin position="88"/>
        <end position="114"/>
    </location>
</feature>
<keyword evidence="9 13" id="KW-0472">Membrane</keyword>
<evidence type="ECO:0000256" key="8">
    <source>
        <dbReference type="ARBA" id="ARBA00023065"/>
    </source>
</evidence>
<keyword evidence="18" id="KW-1185">Reference proteome</keyword>
<keyword evidence="6 12" id="KW-0630">Potassium</keyword>
<evidence type="ECO:0000256" key="10">
    <source>
        <dbReference type="ARBA" id="ARBA00023303"/>
    </source>
</evidence>
<evidence type="ECO:0000313" key="17">
    <source>
        <dbReference type="Ensembl" id="ENSACAP00000008083.3"/>
    </source>
</evidence>
<comment type="subcellular location">
    <subcellularLocation>
        <location evidence="1 12">Membrane</location>
        <topology evidence="1 12">Multi-pass membrane protein</topology>
    </subcellularLocation>
</comment>
<feature type="transmembrane region" description="Helical" evidence="13">
    <location>
        <begin position="167"/>
        <end position="192"/>
    </location>
</feature>
<reference evidence="17" key="2">
    <citation type="submission" date="2025-08" db="UniProtKB">
        <authorList>
            <consortium name="Ensembl"/>
        </authorList>
    </citation>
    <scope>IDENTIFICATION</scope>
</reference>
<dbReference type="SUPFAM" id="SSF81296">
    <property type="entry name" value="E set domains"/>
    <property type="match status" value="1"/>
</dbReference>
<evidence type="ECO:0000256" key="1">
    <source>
        <dbReference type="ARBA" id="ARBA00004141"/>
    </source>
</evidence>
<keyword evidence="5 12" id="KW-0851">Voltage-gated channel</keyword>
<gene>
    <name evidence="17" type="primary">KCNJ4</name>
</gene>
<dbReference type="HOGENOM" id="CLU_022738_11_1_1"/>
<organism evidence="17 18">
    <name type="scientific">Anolis carolinensis</name>
    <name type="common">Green anole</name>
    <name type="synonym">American chameleon</name>
    <dbReference type="NCBI Taxonomy" id="28377"/>
    <lineage>
        <taxon>Eukaryota</taxon>
        <taxon>Metazoa</taxon>
        <taxon>Chordata</taxon>
        <taxon>Craniata</taxon>
        <taxon>Vertebrata</taxon>
        <taxon>Euteleostomi</taxon>
        <taxon>Lepidosauria</taxon>
        <taxon>Squamata</taxon>
        <taxon>Bifurcata</taxon>
        <taxon>Unidentata</taxon>
        <taxon>Episquamata</taxon>
        <taxon>Toxicofera</taxon>
        <taxon>Iguania</taxon>
        <taxon>Dactyloidae</taxon>
        <taxon>Anolis</taxon>
    </lineage>
</organism>
<evidence type="ECO:0000256" key="3">
    <source>
        <dbReference type="ARBA" id="ARBA00022538"/>
    </source>
</evidence>
<evidence type="ECO:0000259" key="16">
    <source>
        <dbReference type="Pfam" id="PF17655"/>
    </source>
</evidence>
<keyword evidence="10 12" id="KW-0407">Ion channel</keyword>
<dbReference type="InterPro" id="IPR040445">
    <property type="entry name" value="Kir_TM"/>
</dbReference>
<dbReference type="InterPro" id="IPR041647">
    <property type="entry name" value="IRK_C"/>
</dbReference>
<evidence type="ECO:0000313" key="18">
    <source>
        <dbReference type="Proteomes" id="UP000001646"/>
    </source>
</evidence>
<dbReference type="SUPFAM" id="SSF81324">
    <property type="entry name" value="Voltage-gated potassium channels"/>
    <property type="match status" value="1"/>
</dbReference>
<dbReference type="Pfam" id="PF08466">
    <property type="entry name" value="IRK_N"/>
    <property type="match status" value="1"/>
</dbReference>
<keyword evidence="2 12" id="KW-0813">Transport</keyword>
<dbReference type="RefSeq" id="XP_008118520.1">
    <property type="nucleotide sequence ID" value="XM_008120313.3"/>
</dbReference>
<dbReference type="PANTHER" id="PTHR11767">
    <property type="entry name" value="INWARD RECTIFIER POTASSIUM CHANNEL"/>
    <property type="match status" value="1"/>
</dbReference>
<dbReference type="Proteomes" id="UP000001646">
    <property type="component" value="Unplaced"/>
</dbReference>
<dbReference type="InterPro" id="IPR013518">
    <property type="entry name" value="K_chnl_inward-rec_Kir_cyto"/>
</dbReference>
<dbReference type="PRINTS" id="PR01326">
    <property type="entry name" value="KIR23CHANNEL"/>
</dbReference>
<dbReference type="GO" id="GO:0005242">
    <property type="term" value="F:inward rectifier potassium channel activity"/>
    <property type="evidence" value="ECO:0000318"/>
    <property type="project" value="GO_Central"/>
</dbReference>
<dbReference type="GO" id="GO:0034702">
    <property type="term" value="C:monoatomic ion channel complex"/>
    <property type="evidence" value="ECO:0007669"/>
    <property type="project" value="UniProtKB-KW"/>
</dbReference>
<dbReference type="FunCoup" id="H9GDN6">
    <property type="interactions" value="35"/>
</dbReference>
<evidence type="ECO:0000256" key="13">
    <source>
        <dbReference type="SAM" id="Phobius"/>
    </source>
</evidence>
<dbReference type="GeneTree" id="ENSGT01030000234586"/>
<feature type="domain" description="Potassium channel inwardly rectifying transmembrane" evidence="14">
    <location>
        <begin position="53"/>
        <end position="197"/>
    </location>
</feature>
<keyword evidence="4 12" id="KW-0812">Transmembrane</keyword>
<dbReference type="CTD" id="3761"/>
<reference evidence="17" key="3">
    <citation type="submission" date="2025-09" db="UniProtKB">
        <authorList>
            <consortium name="Ensembl"/>
        </authorList>
    </citation>
    <scope>IDENTIFICATION</scope>
</reference>
<protein>
    <submittedName>
        <fullName evidence="17">Potassium inwardly rectifying channel subfamily J member 4</fullName>
    </submittedName>
</protein>
<reference evidence="17" key="1">
    <citation type="submission" date="2009-12" db="EMBL/GenBank/DDBJ databases">
        <title>The Genome Sequence of Anolis carolinensis (Green Anole Lizard).</title>
        <authorList>
            <consortium name="The Genome Sequencing Platform"/>
            <person name="Di Palma F."/>
            <person name="Alfoldi J."/>
            <person name="Heiman D."/>
            <person name="Young S."/>
            <person name="Grabherr M."/>
            <person name="Johnson J."/>
            <person name="Lander E.S."/>
            <person name="Lindblad-Toh K."/>
        </authorList>
    </citation>
    <scope>NUCLEOTIDE SEQUENCE [LARGE SCALE GENOMIC DNA]</scope>
    <source>
        <strain evidence="17">JBL SC #1</strain>
    </source>
</reference>
<name>H9GDN6_ANOCA</name>
<dbReference type="PANTHER" id="PTHR11767:SF53">
    <property type="entry name" value="INWARD RECTIFIER POTASSIUM CHANNEL 4"/>
    <property type="match status" value="1"/>
</dbReference>
<dbReference type="Gene3D" id="2.60.40.1400">
    <property type="entry name" value="G protein-activated inward rectifier potassium channel 1"/>
    <property type="match status" value="1"/>
</dbReference>
<dbReference type="eggNOG" id="KOG3827">
    <property type="taxonomic scope" value="Eukaryota"/>
</dbReference>
<dbReference type="PRINTS" id="PR01320">
    <property type="entry name" value="KIRCHANNEL"/>
</dbReference>
<dbReference type="GO" id="GO:0016323">
    <property type="term" value="C:basolateral plasma membrane"/>
    <property type="evidence" value="ECO:0007669"/>
    <property type="project" value="Ensembl"/>
</dbReference>
<evidence type="ECO:0000259" key="14">
    <source>
        <dbReference type="Pfam" id="PF01007"/>
    </source>
</evidence>
<dbReference type="OrthoDB" id="273257at2759"/>
<dbReference type="GeneID" id="100557781"/>
<evidence type="ECO:0000256" key="7">
    <source>
        <dbReference type="ARBA" id="ARBA00022989"/>
    </source>
</evidence>
<evidence type="ECO:0000256" key="11">
    <source>
        <dbReference type="ARBA" id="ARBA00034430"/>
    </source>
</evidence>
<dbReference type="Gene3D" id="1.10.287.70">
    <property type="match status" value="1"/>
</dbReference>
<sequence length="457" mass="52058">MLKRVMGSIRINRYSIVSTEEDRHKVSSLGKINGHSQNGKSHVTRRKRRNRFVKKNGQCNVYFANLSNKSQRYMADIFTTCVDTRWRYMFMIFSATFLVSWLFFGLLFWIIAFFHGDLDAPSAGNDPSTTKLCIKHVSGFSGAFLFSVETQTTIGYGFRYVTEECPLAIMVVVVQSIVGCVIDSFMIGTIMAKMARPKKRAQTLLFSHHAVISLRDGKLCLMWRVGNLRRSHIVEAHVRAQLIKPYMTAEGEYVPLDQRDLNVGYDIGLDRIFLVSPIIIIHEIDEESPLYAMGKEDLEREDFEIVVILEGMVEATAMTTQARSSYLASEILWGHRFEPVVFEDKKRYRVDYSRFHKTYEVAGTPCCSARELQESKITILPSPPPPPSAFCYENELALVSQDEEDDDNLHVRADLGGGTKEDEGVIPMMEFGSHMDLDRLQVSIPLDTLSYHRESAI</sequence>
<dbReference type="GO" id="GO:0034765">
    <property type="term" value="P:regulation of monoatomic ion transmembrane transport"/>
    <property type="evidence" value="ECO:0000318"/>
    <property type="project" value="GO_Central"/>
</dbReference>
<dbReference type="Ensembl" id="ENSACAT00000008255.4">
    <property type="protein sequence ID" value="ENSACAP00000008083.3"/>
    <property type="gene ID" value="ENSACAG00000008259.4"/>
</dbReference>
<dbReference type="Pfam" id="PF01007">
    <property type="entry name" value="IRK"/>
    <property type="match status" value="1"/>
</dbReference>
<dbReference type="STRING" id="28377.ENSACAP00000008083"/>
<dbReference type="InterPro" id="IPR003273">
    <property type="entry name" value="K_chnl_inward-rec_Kir2.3"/>
</dbReference>
<dbReference type="FunFam" id="1.10.287.70:FF:000039">
    <property type="entry name" value="ATP-sensitive inward rectifier potassium channel 12"/>
    <property type="match status" value="1"/>
</dbReference>
<dbReference type="Bgee" id="ENSACAG00000008259">
    <property type="expression patterns" value="Expressed in gonad and 3 other cell types or tissues"/>
</dbReference>
<feature type="domain" description="Inward rectifier potassium channel C-terminal" evidence="16">
    <location>
        <begin position="204"/>
        <end position="376"/>
    </location>
</feature>
<dbReference type="InterPro" id="IPR016449">
    <property type="entry name" value="K_chnl_inward-rec_Kir"/>
</dbReference>
<dbReference type="GO" id="GO:1990573">
    <property type="term" value="P:potassium ion import across plasma membrane"/>
    <property type="evidence" value="ECO:0000318"/>
    <property type="project" value="GO_Central"/>
</dbReference>
<evidence type="ECO:0000256" key="6">
    <source>
        <dbReference type="ARBA" id="ARBA00022958"/>
    </source>
</evidence>
<evidence type="ECO:0000256" key="9">
    <source>
        <dbReference type="ARBA" id="ARBA00023136"/>
    </source>
</evidence>
<comment type="similarity">
    <text evidence="12">Belongs to the inward rectifier-type potassium channel (TC 1.A.2.1) family.</text>
</comment>
<dbReference type="InterPro" id="IPR013673">
    <property type="entry name" value="K_chnl_inward-rec_Kir_N"/>
</dbReference>
<keyword evidence="7 13" id="KW-1133">Transmembrane helix</keyword>
<evidence type="ECO:0000259" key="15">
    <source>
        <dbReference type="Pfam" id="PF08466"/>
    </source>
</evidence>
<dbReference type="InterPro" id="IPR014756">
    <property type="entry name" value="Ig_E-set"/>
</dbReference>
<evidence type="ECO:0000256" key="4">
    <source>
        <dbReference type="ARBA" id="ARBA00022692"/>
    </source>
</evidence>
<evidence type="ECO:0000256" key="12">
    <source>
        <dbReference type="RuleBase" id="RU003822"/>
    </source>
</evidence>
<proteinExistence type="inferred from homology"/>
<dbReference type="InParanoid" id="H9GDN6"/>
<dbReference type="AlphaFoldDB" id="H9GDN6"/>
<dbReference type="Pfam" id="PF17655">
    <property type="entry name" value="IRK_C"/>
    <property type="match status" value="1"/>
</dbReference>
<dbReference type="GO" id="GO:0005886">
    <property type="term" value="C:plasma membrane"/>
    <property type="evidence" value="ECO:0000318"/>
    <property type="project" value="GO_Central"/>
</dbReference>
<evidence type="ECO:0000256" key="5">
    <source>
        <dbReference type="ARBA" id="ARBA00022882"/>
    </source>
</evidence>
<accession>H9GDN6</accession>
<dbReference type="FunFam" id="2.60.40.1400:FF:000001">
    <property type="entry name" value="G protein-activated inward rectifier potassium channel 2"/>
    <property type="match status" value="1"/>
</dbReference>
<evidence type="ECO:0000256" key="2">
    <source>
        <dbReference type="ARBA" id="ARBA00022448"/>
    </source>
</evidence>